<feature type="transmembrane region" description="Helical" evidence="2">
    <location>
        <begin position="21"/>
        <end position="40"/>
    </location>
</feature>
<dbReference type="KEGG" id="marz:MARA_10980"/>
<keyword evidence="2" id="KW-0472">Membrane</keyword>
<geneLocation type="plasmid" evidence="5">
    <name>pjcm18538 dna</name>
</geneLocation>
<evidence type="ECO:0000256" key="1">
    <source>
        <dbReference type="SAM" id="MobiDB-lite"/>
    </source>
</evidence>
<keyword evidence="5" id="KW-1185">Reference proteome</keyword>
<name>A0A7I7RTT5_9MYCO</name>
<feature type="region of interest" description="Disordered" evidence="1">
    <location>
        <begin position="39"/>
        <end position="58"/>
    </location>
</feature>
<dbReference type="InterPro" id="IPR036812">
    <property type="entry name" value="NAD(P)_OxRdtase_dom_sf"/>
</dbReference>
<dbReference type="CDD" id="cd19095">
    <property type="entry name" value="AKR_PA4992-like"/>
    <property type="match status" value="1"/>
</dbReference>
<gene>
    <name evidence="4" type="ORF">MARA_10980</name>
</gene>
<dbReference type="Proteomes" id="UP000467428">
    <property type="component" value="Chromosome"/>
</dbReference>
<dbReference type="PROSITE" id="PS51318">
    <property type="entry name" value="TAT"/>
    <property type="match status" value="1"/>
</dbReference>
<dbReference type="InterPro" id="IPR006311">
    <property type="entry name" value="TAT_signal"/>
</dbReference>
<dbReference type="SUPFAM" id="SSF51430">
    <property type="entry name" value="NAD(P)-linked oxidoreductase"/>
    <property type="match status" value="1"/>
</dbReference>
<evidence type="ECO:0000313" key="4">
    <source>
        <dbReference type="EMBL" id="BBY47630.1"/>
    </source>
</evidence>
<dbReference type="Pfam" id="PF00248">
    <property type="entry name" value="Aldo_ket_red"/>
    <property type="match status" value="1"/>
</dbReference>
<protein>
    <submittedName>
        <fullName evidence="4">Oxidoreductase</fullName>
    </submittedName>
</protein>
<accession>A0A7I7RTT5</accession>
<dbReference type="InterPro" id="IPR053135">
    <property type="entry name" value="AKR2_Oxidoreductase"/>
</dbReference>
<organism evidence="4 5">
    <name type="scientific">Mycolicibacterium arabiense</name>
    <dbReference type="NCBI Taxonomy" id="1286181"/>
    <lineage>
        <taxon>Bacteria</taxon>
        <taxon>Bacillati</taxon>
        <taxon>Actinomycetota</taxon>
        <taxon>Actinomycetes</taxon>
        <taxon>Mycobacteriales</taxon>
        <taxon>Mycobacteriaceae</taxon>
        <taxon>Mycolicibacterium</taxon>
    </lineage>
</organism>
<proteinExistence type="predicted"/>
<dbReference type="AlphaFoldDB" id="A0A7I7RTT5"/>
<evidence type="ECO:0000259" key="3">
    <source>
        <dbReference type="Pfam" id="PF00248"/>
    </source>
</evidence>
<dbReference type="EMBL" id="AP022593">
    <property type="protein sequence ID" value="BBY47630.1"/>
    <property type="molecule type" value="Genomic_DNA"/>
</dbReference>
<dbReference type="Gene3D" id="3.20.20.100">
    <property type="entry name" value="NADP-dependent oxidoreductase domain"/>
    <property type="match status" value="1"/>
</dbReference>
<keyword evidence="2" id="KW-0812">Transmembrane</keyword>
<evidence type="ECO:0000313" key="5">
    <source>
        <dbReference type="Proteomes" id="UP000467428"/>
    </source>
</evidence>
<reference evidence="4 5" key="1">
    <citation type="journal article" date="2019" name="Emerg. Microbes Infect.">
        <title>Comprehensive subspecies identification of 175 nontuberculous mycobacteria species based on 7547 genomic profiles.</title>
        <authorList>
            <person name="Matsumoto Y."/>
            <person name="Kinjo T."/>
            <person name="Motooka D."/>
            <person name="Nabeya D."/>
            <person name="Jung N."/>
            <person name="Uechi K."/>
            <person name="Horii T."/>
            <person name="Iida T."/>
            <person name="Fujita J."/>
            <person name="Nakamura S."/>
        </authorList>
    </citation>
    <scope>NUCLEOTIDE SEQUENCE [LARGE SCALE GENOMIC DNA]</scope>
    <source>
        <strain evidence="4 5">JCM 18538</strain>
    </source>
</reference>
<evidence type="ECO:0000256" key="2">
    <source>
        <dbReference type="SAM" id="Phobius"/>
    </source>
</evidence>
<dbReference type="PANTHER" id="PTHR43312:SF1">
    <property type="entry name" value="NADP-DEPENDENT OXIDOREDUCTASE DOMAIN-CONTAINING PROTEIN"/>
    <property type="match status" value="1"/>
</dbReference>
<dbReference type="PANTHER" id="PTHR43312">
    <property type="entry name" value="D-THREO-ALDOSE 1-DEHYDROGENASE"/>
    <property type="match status" value="1"/>
</dbReference>
<keyword evidence="2" id="KW-1133">Transmembrane helix</keyword>
<feature type="domain" description="NADP-dependent oxidoreductase" evidence="3">
    <location>
        <begin position="86"/>
        <end position="338"/>
    </location>
</feature>
<sequence length="389" mass="42211">MTDPDEVSPDHDGWRPSRRRVLQLGVAATIAGGGALAAIATGGPPSRPAPSTTAPASGPTLAPVAPVAAGVISKRIPGTDIYLPAVGLGTFQTFDAIPEQARAVRDDVLRRFWSAGGRVVDTSPLYGLAEENIARSAVADGFQNDLFVTNKVWATGDHLGDDSHAAKSLNDSMQRLTRSAPMDVMQCHALVNVDMIVPVLHAWKAEGRIHRLGVTHHDPAYFGPMATWIQTGDLDFVQTRYSIAERSAEQRILPLAADNGVAVTVNMPLEKGRLHQFVGDRPLPDFAAEVGISTWSQYFLKWVISHPAVTVALPATSNPDHLSDNMAACRGPLPDAAMRTRMLDHLLAMPGFDRLTTQPWYPGKQYPGVMNRDLAAIRERSTWRSTRWV</sequence>
<dbReference type="InterPro" id="IPR023210">
    <property type="entry name" value="NADP_OxRdtase_dom"/>
</dbReference>